<keyword evidence="2" id="KW-0539">Nucleus</keyword>
<dbReference type="PANTHER" id="PTHR10816:SF19">
    <property type="entry name" value="PROTEIN INTERACTING WITH TTK69 AND SIN3A, ISOFORM D"/>
    <property type="match status" value="1"/>
</dbReference>
<dbReference type="HOGENOM" id="CLU_1280361_0_0_1"/>
<dbReference type="KEGG" id="tng:GSTEN00004144G001"/>
<reference evidence="4" key="2">
    <citation type="submission" date="2004-02" db="EMBL/GenBank/DDBJ databases">
        <authorList>
            <consortium name="Genoscope"/>
            <consortium name="Whitehead Institute Centre for Genome Research"/>
        </authorList>
    </citation>
    <scope>NUCLEOTIDE SEQUENCE</scope>
</reference>
<evidence type="ECO:0000256" key="2">
    <source>
        <dbReference type="ARBA" id="ARBA00023242"/>
    </source>
</evidence>
<dbReference type="InterPro" id="IPR022750">
    <property type="entry name" value="IRF-2BP1_2-like_Znf"/>
</dbReference>
<name>Q4TAL7_TETNG</name>
<dbReference type="PANTHER" id="PTHR10816">
    <property type="entry name" value="MYELIN TRANSCRIPTION FACTOR 1-RELATED"/>
    <property type="match status" value="1"/>
</dbReference>
<proteinExistence type="predicted"/>
<dbReference type="GO" id="GO:0003714">
    <property type="term" value="F:transcription corepressor activity"/>
    <property type="evidence" value="ECO:0007669"/>
    <property type="project" value="TreeGrafter"/>
</dbReference>
<evidence type="ECO:0000313" key="4">
    <source>
        <dbReference type="EMBL" id="CAF90065.1"/>
    </source>
</evidence>
<comment type="caution">
    <text evidence="4">The sequence shown here is derived from an EMBL/GenBank/DDBJ whole genome shotgun (WGS) entry which is preliminary data.</text>
</comment>
<gene>
    <name evidence="4" type="ORF">GSTENG00004144001</name>
</gene>
<organism evidence="4">
    <name type="scientific">Tetraodon nigroviridis</name>
    <name type="common">Spotted green pufferfish</name>
    <name type="synonym">Chelonodon nigroviridis</name>
    <dbReference type="NCBI Taxonomy" id="99883"/>
    <lineage>
        <taxon>Eukaryota</taxon>
        <taxon>Metazoa</taxon>
        <taxon>Chordata</taxon>
        <taxon>Craniata</taxon>
        <taxon>Vertebrata</taxon>
        <taxon>Euteleostomi</taxon>
        <taxon>Actinopterygii</taxon>
        <taxon>Neopterygii</taxon>
        <taxon>Teleostei</taxon>
        <taxon>Neoteleostei</taxon>
        <taxon>Acanthomorphata</taxon>
        <taxon>Eupercaria</taxon>
        <taxon>Tetraodontiformes</taxon>
        <taxon>Tetradontoidea</taxon>
        <taxon>Tetraodontidae</taxon>
        <taxon>Tetraodon</taxon>
    </lineage>
</organism>
<dbReference type="AlphaFoldDB" id="Q4TAL7"/>
<protein>
    <submittedName>
        <fullName evidence="4">(spotted green pufferfish) hypothetical protein</fullName>
    </submittedName>
</protein>
<dbReference type="OrthoDB" id="10065080at2759"/>
<comment type="subcellular location">
    <subcellularLocation>
        <location evidence="1">Nucleus</location>
    </subcellularLocation>
</comment>
<evidence type="ECO:0000259" key="3">
    <source>
        <dbReference type="Pfam" id="PF11261"/>
    </source>
</evidence>
<dbReference type="GO" id="GO:0005634">
    <property type="term" value="C:nucleus"/>
    <property type="evidence" value="ECO:0007669"/>
    <property type="project" value="UniProtKB-SubCell"/>
</dbReference>
<dbReference type="EMBL" id="CAAE01007287">
    <property type="protein sequence ID" value="CAF90065.1"/>
    <property type="molecule type" value="Genomic_DNA"/>
</dbReference>
<sequence length="75" mass="8298">MSSVAAAASRRQSCYLCDLPRMPWAMIRDFSEPVCRGCVNYEGADRVELVIDAARQLKRAHGFQEARASAPGKPQ</sequence>
<feature type="domain" description="Interferon regulatory factor 2-binding protein 1/2-like zinc finger" evidence="3">
    <location>
        <begin position="10"/>
        <end position="61"/>
    </location>
</feature>
<dbReference type="Pfam" id="PF11261">
    <property type="entry name" value="IRF-2BP1_2"/>
    <property type="match status" value="1"/>
</dbReference>
<feature type="non-terminal residue" evidence="4">
    <location>
        <position position="75"/>
    </location>
</feature>
<dbReference type="GO" id="GO:0006357">
    <property type="term" value="P:regulation of transcription by RNA polymerase II"/>
    <property type="evidence" value="ECO:0007669"/>
    <property type="project" value="TreeGrafter"/>
</dbReference>
<evidence type="ECO:0000256" key="1">
    <source>
        <dbReference type="ARBA" id="ARBA00004123"/>
    </source>
</evidence>
<reference evidence="4" key="1">
    <citation type="journal article" date="2004" name="Nature">
        <title>Genome duplication in the teleost fish Tetraodon nigroviridis reveals the early vertebrate proto-karyotype.</title>
        <authorList>
            <person name="Jaillon O."/>
            <person name="Aury J.-M."/>
            <person name="Brunet F."/>
            <person name="Petit J.-L."/>
            <person name="Stange-Thomann N."/>
            <person name="Mauceli E."/>
            <person name="Bouneau L."/>
            <person name="Fischer C."/>
            <person name="Ozouf-Costaz C."/>
            <person name="Bernot A."/>
            <person name="Nicaud S."/>
            <person name="Jaffe D."/>
            <person name="Fisher S."/>
            <person name="Lutfalla G."/>
            <person name="Dossat C."/>
            <person name="Segurens B."/>
            <person name="Dasilva C."/>
            <person name="Salanoubat M."/>
            <person name="Levy M."/>
            <person name="Boudet N."/>
            <person name="Castellano S."/>
            <person name="Anthouard V."/>
            <person name="Jubin C."/>
            <person name="Castelli V."/>
            <person name="Katinka M."/>
            <person name="Vacherie B."/>
            <person name="Biemont C."/>
            <person name="Skalli Z."/>
            <person name="Cattolico L."/>
            <person name="Poulain J."/>
            <person name="De Berardinis V."/>
            <person name="Cruaud C."/>
            <person name="Duprat S."/>
            <person name="Brottier P."/>
            <person name="Coutanceau J.-P."/>
            <person name="Gouzy J."/>
            <person name="Parra G."/>
            <person name="Lardier G."/>
            <person name="Chapple C."/>
            <person name="McKernan K.J."/>
            <person name="McEwan P."/>
            <person name="Bosak S."/>
            <person name="Kellis M."/>
            <person name="Volff J.-N."/>
            <person name="Guigo R."/>
            <person name="Zody M.C."/>
            <person name="Mesirov J."/>
            <person name="Lindblad-Toh K."/>
            <person name="Birren B."/>
            <person name="Nusbaum C."/>
            <person name="Kahn D."/>
            <person name="Robinson-Rechavi M."/>
            <person name="Laudet V."/>
            <person name="Schachter V."/>
            <person name="Quetier F."/>
            <person name="Saurin W."/>
            <person name="Scarpelli C."/>
            <person name="Wincker P."/>
            <person name="Lander E.S."/>
            <person name="Weissenbach J."/>
            <person name="Roest Crollius H."/>
        </authorList>
    </citation>
    <scope>NUCLEOTIDE SEQUENCE [LARGE SCALE GENOMIC DNA]</scope>
</reference>
<accession>Q4TAL7</accession>